<comment type="caution">
    <text evidence="1">The sequence shown here is derived from an EMBL/GenBank/DDBJ whole genome shotgun (WGS) entry which is preliminary data.</text>
</comment>
<protein>
    <recommendedName>
        <fullName evidence="3">HK97 gp10 family phage protein</fullName>
    </recommendedName>
</protein>
<accession>A0A109KN07</accession>
<dbReference type="AlphaFoldDB" id="A0A109KN07"/>
<dbReference type="EMBL" id="LCYC01000058">
    <property type="protein sequence ID" value="KWV72172.1"/>
    <property type="molecule type" value="Genomic_DNA"/>
</dbReference>
<evidence type="ECO:0008006" key="3">
    <source>
        <dbReference type="Google" id="ProtNLM"/>
    </source>
</evidence>
<proteinExistence type="predicted"/>
<dbReference type="InterPro" id="IPR010064">
    <property type="entry name" value="HK97-gp10_tail"/>
</dbReference>
<dbReference type="NCBIfam" id="TIGR01725">
    <property type="entry name" value="phge_HK97_gp10"/>
    <property type="match status" value="1"/>
</dbReference>
<evidence type="ECO:0000313" key="1">
    <source>
        <dbReference type="EMBL" id="KWV72172.1"/>
    </source>
</evidence>
<name>A0A109KN07_PSEFL</name>
<reference evidence="1 2" key="1">
    <citation type="submission" date="2015-05" db="EMBL/GenBank/DDBJ databases">
        <title>A genomic and transcriptomic approach to investigate the blue pigment phenotype in Pseudomonas fluorescens.</title>
        <authorList>
            <person name="Andreani N.A."/>
            <person name="Cardazzo B."/>
        </authorList>
    </citation>
    <scope>NUCLEOTIDE SEQUENCE [LARGE SCALE GENOMIC DNA]</scope>
    <source>
        <strain evidence="1 2">Ps_40</strain>
    </source>
</reference>
<dbReference type="RefSeq" id="WP_060766228.1">
    <property type="nucleotide sequence ID" value="NZ_LCYC01000058.1"/>
</dbReference>
<organism evidence="1 2">
    <name type="scientific">Pseudomonas fluorescens</name>
    <dbReference type="NCBI Taxonomy" id="294"/>
    <lineage>
        <taxon>Bacteria</taxon>
        <taxon>Pseudomonadati</taxon>
        <taxon>Pseudomonadota</taxon>
        <taxon>Gammaproteobacteria</taxon>
        <taxon>Pseudomonadales</taxon>
        <taxon>Pseudomonadaceae</taxon>
        <taxon>Pseudomonas</taxon>
    </lineage>
</organism>
<gene>
    <name evidence="1" type="ORF">PFL603g_04713</name>
</gene>
<sequence>MARRSSMQGDFKLRGLLRRIGNQMESELRPAMVRAANLVLATQQDLIPRDTGDAEGALKAFVSKSGLDAQIGIRGKKDNRRFFYGRFLEYGTKQYDLGDSTVAARPAHPWLRPSYDMNREQIIDLITMAIASTLKKASEAK</sequence>
<evidence type="ECO:0000313" key="2">
    <source>
        <dbReference type="Proteomes" id="UP000063434"/>
    </source>
</evidence>
<dbReference type="Proteomes" id="UP000063434">
    <property type="component" value="Unassembled WGS sequence"/>
</dbReference>
<dbReference type="PATRIC" id="fig|294.195.peg.5040"/>